<dbReference type="EMBL" id="KI912113">
    <property type="protein sequence ID" value="ETS79910.1"/>
    <property type="molecule type" value="Genomic_DNA"/>
</dbReference>
<dbReference type="GO" id="GO:0006289">
    <property type="term" value="P:nucleotide-excision repair"/>
    <property type="evidence" value="ECO:0007669"/>
    <property type="project" value="TreeGrafter"/>
</dbReference>
<keyword evidence="3" id="KW-0539">Nucleus</keyword>
<dbReference type="GO" id="GO:0006298">
    <property type="term" value="P:mismatch repair"/>
    <property type="evidence" value="ECO:0007669"/>
    <property type="project" value="TreeGrafter"/>
</dbReference>
<dbReference type="GO" id="GO:0003697">
    <property type="term" value="F:single-stranded DNA binding"/>
    <property type="evidence" value="ECO:0007669"/>
    <property type="project" value="TreeGrafter"/>
</dbReference>
<dbReference type="PANTHER" id="PTHR15114">
    <property type="entry name" value="REPLICATION PROTEIN A3"/>
    <property type="match status" value="1"/>
</dbReference>
<dbReference type="GO" id="GO:0006260">
    <property type="term" value="P:DNA replication"/>
    <property type="evidence" value="ECO:0007669"/>
    <property type="project" value="InterPro"/>
</dbReference>
<dbReference type="HOGENOM" id="CLU_141922_2_0_1"/>
<evidence type="ECO:0000256" key="2">
    <source>
        <dbReference type="ARBA" id="ARBA00009761"/>
    </source>
</evidence>
<dbReference type="GO" id="GO:0005662">
    <property type="term" value="C:DNA replication factor A complex"/>
    <property type="evidence" value="ECO:0007669"/>
    <property type="project" value="TreeGrafter"/>
</dbReference>
<dbReference type="AlphaFoldDB" id="W3X1F6"/>
<dbReference type="KEGG" id="pfy:PFICI_07439"/>
<accession>W3X1F6</accession>
<dbReference type="GeneID" id="19272452"/>
<gene>
    <name evidence="4" type="ORF">PFICI_07439</name>
</gene>
<dbReference type="PANTHER" id="PTHR15114:SF1">
    <property type="entry name" value="REPLICATION PROTEIN A 14 KDA SUBUNIT"/>
    <property type="match status" value="1"/>
</dbReference>
<dbReference type="GO" id="GO:0000724">
    <property type="term" value="P:double-strand break repair via homologous recombination"/>
    <property type="evidence" value="ECO:0007669"/>
    <property type="project" value="TreeGrafter"/>
</dbReference>
<dbReference type="Gene3D" id="2.40.50.140">
    <property type="entry name" value="Nucleic acid-binding proteins"/>
    <property type="match status" value="1"/>
</dbReference>
<organism evidence="4 5">
    <name type="scientific">Pestalotiopsis fici (strain W106-1 / CGMCC3.15140)</name>
    <dbReference type="NCBI Taxonomy" id="1229662"/>
    <lineage>
        <taxon>Eukaryota</taxon>
        <taxon>Fungi</taxon>
        <taxon>Dikarya</taxon>
        <taxon>Ascomycota</taxon>
        <taxon>Pezizomycotina</taxon>
        <taxon>Sordariomycetes</taxon>
        <taxon>Xylariomycetidae</taxon>
        <taxon>Amphisphaeriales</taxon>
        <taxon>Sporocadaceae</taxon>
        <taxon>Pestalotiopsis</taxon>
    </lineage>
</organism>
<sequence>MEPISTPRVSGRYIESYINKNVMIVGKVIQVRGTEALIDADGQISINLTAQEHLTPGNACQIIGKVNTDLSIKVLTSKDLGDNVDYNVVQSVVDATQQYREMFVFDN</sequence>
<reference evidence="5" key="1">
    <citation type="journal article" date="2015" name="BMC Genomics">
        <title>Genomic and transcriptomic analysis of the endophytic fungus Pestalotiopsis fici reveals its lifestyle and high potential for synthesis of natural products.</title>
        <authorList>
            <person name="Wang X."/>
            <person name="Zhang X."/>
            <person name="Liu L."/>
            <person name="Xiang M."/>
            <person name="Wang W."/>
            <person name="Sun X."/>
            <person name="Che Y."/>
            <person name="Guo L."/>
            <person name="Liu G."/>
            <person name="Guo L."/>
            <person name="Wang C."/>
            <person name="Yin W.B."/>
            <person name="Stadler M."/>
            <person name="Zhang X."/>
            <person name="Liu X."/>
        </authorList>
    </citation>
    <scope>NUCLEOTIDE SEQUENCE [LARGE SCALE GENOMIC DNA]</scope>
    <source>
        <strain evidence="5">W106-1 / CGMCC3.15140</strain>
    </source>
</reference>
<comment type="similarity">
    <text evidence="2">Belongs to the replication factor A protein 3 family.</text>
</comment>
<dbReference type="Pfam" id="PF08661">
    <property type="entry name" value="Rep_fac-A_3"/>
    <property type="match status" value="1"/>
</dbReference>
<name>W3X1F6_PESFW</name>
<evidence type="ECO:0000256" key="1">
    <source>
        <dbReference type="ARBA" id="ARBA00004123"/>
    </source>
</evidence>
<dbReference type="SUPFAM" id="SSF50249">
    <property type="entry name" value="Nucleic acid-binding proteins"/>
    <property type="match status" value="1"/>
</dbReference>
<dbReference type="GO" id="GO:0035861">
    <property type="term" value="C:site of double-strand break"/>
    <property type="evidence" value="ECO:0007669"/>
    <property type="project" value="TreeGrafter"/>
</dbReference>
<dbReference type="InterPro" id="IPR013970">
    <property type="entry name" value="Rfa2"/>
</dbReference>
<dbReference type="RefSeq" id="XP_007834211.1">
    <property type="nucleotide sequence ID" value="XM_007836020.1"/>
</dbReference>
<dbReference type="OrthoDB" id="188186at2759"/>
<evidence type="ECO:0000313" key="5">
    <source>
        <dbReference type="Proteomes" id="UP000030651"/>
    </source>
</evidence>
<dbReference type="Proteomes" id="UP000030651">
    <property type="component" value="Unassembled WGS sequence"/>
</dbReference>
<dbReference type="InterPro" id="IPR012340">
    <property type="entry name" value="NA-bd_OB-fold"/>
</dbReference>
<evidence type="ECO:0000256" key="3">
    <source>
        <dbReference type="ARBA" id="ARBA00023242"/>
    </source>
</evidence>
<evidence type="ECO:0008006" key="6">
    <source>
        <dbReference type="Google" id="ProtNLM"/>
    </source>
</evidence>
<dbReference type="InParanoid" id="W3X1F6"/>
<comment type="subcellular location">
    <subcellularLocation>
        <location evidence="1">Nucleus</location>
    </subcellularLocation>
</comment>
<dbReference type="STRING" id="1229662.W3X1F6"/>
<dbReference type="OMA" id="HRYKEIF"/>
<dbReference type="GO" id="GO:0003684">
    <property type="term" value="F:damaged DNA binding"/>
    <property type="evidence" value="ECO:0007669"/>
    <property type="project" value="TreeGrafter"/>
</dbReference>
<keyword evidence="5" id="KW-1185">Reference proteome</keyword>
<dbReference type="eggNOG" id="ENOG502SBIR">
    <property type="taxonomic scope" value="Eukaryota"/>
</dbReference>
<evidence type="ECO:0000313" key="4">
    <source>
        <dbReference type="EMBL" id="ETS79910.1"/>
    </source>
</evidence>
<protein>
    <recommendedName>
        <fullName evidence="6">Replication factor A protein 3</fullName>
    </recommendedName>
</protein>
<proteinExistence type="inferred from homology"/>
<dbReference type="CDD" id="cd04479">
    <property type="entry name" value="RPA3"/>
    <property type="match status" value="1"/>
</dbReference>
<dbReference type="GO" id="GO:0006284">
    <property type="term" value="P:base-excision repair"/>
    <property type="evidence" value="ECO:0007669"/>
    <property type="project" value="TreeGrafter"/>
</dbReference>